<dbReference type="SUPFAM" id="SSF48498">
    <property type="entry name" value="Tetracyclin repressor-like, C-terminal domain"/>
    <property type="match status" value="1"/>
</dbReference>
<dbReference type="InterPro" id="IPR023772">
    <property type="entry name" value="DNA-bd_HTH_TetR-type_CS"/>
</dbReference>
<feature type="domain" description="HTH tetR-type" evidence="5">
    <location>
        <begin position="8"/>
        <end position="68"/>
    </location>
</feature>
<sequence>MNRGRPRTFDTEQALDTALKLFWQHGYEGTSIALLADAIGVNPPSLYAAFGNKEELFVQTIERYVDLNGHIYRDSLQKETAQEVAQGILEGVVKLVTRPGSPNGCLMVQGALATSPDSEKIRRMMVTLRGRAEGWLVDRFERARQEGDLPPDADPHGLACYLMTLNSGLAVQAKSGISQKQLLKVVAIALESWPRYQPEFPAKARLQTK</sequence>
<protein>
    <submittedName>
        <fullName evidence="6">Transcriptional regulator, TetR family protein</fullName>
    </submittedName>
</protein>
<dbReference type="InterPro" id="IPR011075">
    <property type="entry name" value="TetR_C"/>
</dbReference>
<dbReference type="Proteomes" id="UP001157733">
    <property type="component" value="Chromosome"/>
</dbReference>
<evidence type="ECO:0000256" key="4">
    <source>
        <dbReference type="PROSITE-ProRule" id="PRU00335"/>
    </source>
</evidence>
<dbReference type="RefSeq" id="WP_282010433.1">
    <property type="nucleotide sequence ID" value="NZ_OX336137.1"/>
</dbReference>
<dbReference type="SUPFAM" id="SSF46689">
    <property type="entry name" value="Homeodomain-like"/>
    <property type="match status" value="1"/>
</dbReference>
<dbReference type="PROSITE" id="PS01081">
    <property type="entry name" value="HTH_TETR_1"/>
    <property type="match status" value="1"/>
</dbReference>
<evidence type="ECO:0000256" key="2">
    <source>
        <dbReference type="ARBA" id="ARBA00023125"/>
    </source>
</evidence>
<gene>
    <name evidence="6" type="ORF">NSPWAT_0637</name>
</gene>
<dbReference type="PROSITE" id="PS50977">
    <property type="entry name" value="HTH_TETR_2"/>
    <property type="match status" value="1"/>
</dbReference>
<dbReference type="PANTHER" id="PTHR47506">
    <property type="entry name" value="TRANSCRIPTIONAL REGULATORY PROTEIN"/>
    <property type="match status" value="1"/>
</dbReference>
<evidence type="ECO:0000259" key="5">
    <source>
        <dbReference type="PROSITE" id="PS50977"/>
    </source>
</evidence>
<dbReference type="Gene3D" id="1.10.357.10">
    <property type="entry name" value="Tetracycline Repressor, domain 2"/>
    <property type="match status" value="1"/>
</dbReference>
<feature type="DNA-binding region" description="H-T-H motif" evidence="4">
    <location>
        <begin position="31"/>
        <end position="50"/>
    </location>
</feature>
<keyword evidence="1" id="KW-0805">Transcription regulation</keyword>
<accession>A0ABN8W2M1</accession>
<dbReference type="InterPro" id="IPR001647">
    <property type="entry name" value="HTH_TetR"/>
</dbReference>
<dbReference type="PANTHER" id="PTHR47506:SF1">
    <property type="entry name" value="HTH-TYPE TRANSCRIPTIONAL REGULATOR YJDC"/>
    <property type="match status" value="1"/>
</dbReference>
<reference evidence="6 7" key="1">
    <citation type="submission" date="2022-09" db="EMBL/GenBank/DDBJ databases">
        <authorList>
            <person name="Kop L."/>
        </authorList>
    </citation>
    <scope>NUCLEOTIDE SEQUENCE [LARGE SCALE GENOMIC DNA]</scope>
    <source>
        <strain evidence="6 7">347</strain>
    </source>
</reference>
<dbReference type="InterPro" id="IPR009057">
    <property type="entry name" value="Homeodomain-like_sf"/>
</dbReference>
<evidence type="ECO:0000256" key="1">
    <source>
        <dbReference type="ARBA" id="ARBA00023015"/>
    </source>
</evidence>
<dbReference type="InterPro" id="IPR036271">
    <property type="entry name" value="Tet_transcr_reg_TetR-rel_C_sf"/>
</dbReference>
<dbReference type="Gene3D" id="1.10.10.60">
    <property type="entry name" value="Homeodomain-like"/>
    <property type="match status" value="1"/>
</dbReference>
<evidence type="ECO:0000313" key="7">
    <source>
        <dbReference type="Proteomes" id="UP001157733"/>
    </source>
</evidence>
<keyword evidence="2 4" id="KW-0238">DNA-binding</keyword>
<evidence type="ECO:0000313" key="6">
    <source>
        <dbReference type="EMBL" id="CAI2717496.1"/>
    </source>
</evidence>
<dbReference type="Pfam" id="PF00440">
    <property type="entry name" value="TetR_N"/>
    <property type="match status" value="1"/>
</dbReference>
<dbReference type="EMBL" id="OX336137">
    <property type="protein sequence ID" value="CAI2717496.1"/>
    <property type="molecule type" value="Genomic_DNA"/>
</dbReference>
<proteinExistence type="predicted"/>
<dbReference type="PRINTS" id="PR00455">
    <property type="entry name" value="HTHTETR"/>
</dbReference>
<name>A0ABN8W2M1_9BACT</name>
<evidence type="ECO:0000256" key="3">
    <source>
        <dbReference type="ARBA" id="ARBA00023163"/>
    </source>
</evidence>
<keyword evidence="3" id="KW-0804">Transcription</keyword>
<dbReference type="Pfam" id="PF16925">
    <property type="entry name" value="TetR_C_13"/>
    <property type="match status" value="1"/>
</dbReference>
<organism evidence="6 7">
    <name type="scientific">Nitrospina watsonii</name>
    <dbReference type="NCBI Taxonomy" id="1323948"/>
    <lineage>
        <taxon>Bacteria</taxon>
        <taxon>Pseudomonadati</taxon>
        <taxon>Nitrospinota/Tectimicrobiota group</taxon>
        <taxon>Nitrospinota</taxon>
        <taxon>Nitrospinia</taxon>
        <taxon>Nitrospinales</taxon>
        <taxon>Nitrospinaceae</taxon>
        <taxon>Nitrospina</taxon>
    </lineage>
</organism>
<keyword evidence="7" id="KW-1185">Reference proteome</keyword>